<dbReference type="eggNOG" id="COG0760">
    <property type="taxonomic scope" value="Bacteria"/>
</dbReference>
<evidence type="ECO:0000256" key="2">
    <source>
        <dbReference type="SAM" id="Coils"/>
    </source>
</evidence>
<dbReference type="InterPro" id="IPR023058">
    <property type="entry name" value="PPIase_PpiC_CS"/>
</dbReference>
<feature type="coiled-coil region" evidence="2">
    <location>
        <begin position="55"/>
        <end position="82"/>
    </location>
</feature>
<dbReference type="EC" id="5.2.1.8" evidence="4"/>
<evidence type="ECO:0000256" key="1">
    <source>
        <dbReference type="PROSITE-ProRule" id="PRU00278"/>
    </source>
</evidence>
<dbReference type="InterPro" id="IPR050245">
    <property type="entry name" value="PrsA_foldase"/>
</dbReference>
<dbReference type="Gene3D" id="3.10.50.40">
    <property type="match status" value="1"/>
</dbReference>
<dbReference type="Proteomes" id="UP000013378">
    <property type="component" value="Unassembled WGS sequence"/>
</dbReference>
<gene>
    <name evidence="4" type="ORF">L21TH_0334</name>
</gene>
<dbReference type="PROSITE" id="PS50198">
    <property type="entry name" value="PPIC_PPIASE_2"/>
    <property type="match status" value="1"/>
</dbReference>
<dbReference type="SUPFAM" id="SSF54534">
    <property type="entry name" value="FKBP-like"/>
    <property type="match status" value="1"/>
</dbReference>
<dbReference type="OrthoDB" id="14196at2"/>
<sequence>MSNNKVLATVNGVEITEKDLNSLLQSLGQQRMQFESPEGRKRLLQELINQELFYLDAIENGLDEEEQFKKELEQTTRNLLKQYAIRKLLNQVKVDEQEVIDYYEQNKERFKTPETVKASHILVKDENKVDEILNELNNGLSFEEAAEKYSSCPSKTNGGDLGYFSRGKMVPEFENAAFNMEKGEVKGPVKTQFGYHIIKLTDKKEADIRSFDEVKGQINQILIGKKQNDLYINKTNELKEQYEIKINE</sequence>
<dbReference type="PANTHER" id="PTHR47245:SF2">
    <property type="entry name" value="PEPTIDYL-PROLYL CIS-TRANS ISOMERASE HP_0175-RELATED"/>
    <property type="match status" value="1"/>
</dbReference>
<keyword evidence="1 4" id="KW-0413">Isomerase</keyword>
<evidence type="ECO:0000313" key="4">
    <source>
        <dbReference type="EMBL" id="EOD01595.1"/>
    </source>
</evidence>
<keyword evidence="5" id="KW-1185">Reference proteome</keyword>
<reference evidence="4 5" key="1">
    <citation type="journal article" date="2015" name="Geomicrobiol. J.">
        <title>Caldisalinibacter kiritimatiensis gen. nov., sp. nov., a moderately thermohalophilic thiosulfate-reducing bacterium from a hypersaline microbial mat.</title>
        <authorList>
            <person name="Ben Hania W."/>
            <person name="Joseph M."/>
            <person name="Fiebig A."/>
            <person name="Bunk B."/>
            <person name="Klenk H.-P."/>
            <person name="Fardeau M.-L."/>
            <person name="Spring S."/>
        </authorList>
    </citation>
    <scope>NUCLEOTIDE SEQUENCE [LARGE SCALE GENOMIC DNA]</scope>
    <source>
        <strain evidence="4 5">L21-TH-D2</strain>
    </source>
</reference>
<accession>R1CH19</accession>
<dbReference type="STRING" id="1304284.L21TH_0334"/>
<evidence type="ECO:0000259" key="3">
    <source>
        <dbReference type="PROSITE" id="PS50198"/>
    </source>
</evidence>
<dbReference type="RefSeq" id="WP_006307481.1">
    <property type="nucleotide sequence ID" value="NZ_ARZA01000047.1"/>
</dbReference>
<comment type="caution">
    <text evidence="4">The sequence shown here is derived from an EMBL/GenBank/DDBJ whole genome shotgun (WGS) entry which is preliminary data.</text>
</comment>
<organism evidence="4 5">
    <name type="scientific">Caldisalinibacter kiritimatiensis</name>
    <dbReference type="NCBI Taxonomy" id="1304284"/>
    <lineage>
        <taxon>Bacteria</taxon>
        <taxon>Bacillati</taxon>
        <taxon>Bacillota</taxon>
        <taxon>Tissierellia</taxon>
        <taxon>Tissierellales</taxon>
        <taxon>Thermohalobacteraceae</taxon>
        <taxon>Caldisalinibacter</taxon>
    </lineage>
</organism>
<dbReference type="InterPro" id="IPR027304">
    <property type="entry name" value="Trigger_fact/SurA_dom_sf"/>
</dbReference>
<dbReference type="AlphaFoldDB" id="R1CH19"/>
<evidence type="ECO:0000313" key="5">
    <source>
        <dbReference type="Proteomes" id="UP000013378"/>
    </source>
</evidence>
<proteinExistence type="predicted"/>
<dbReference type="InterPro" id="IPR046357">
    <property type="entry name" value="PPIase_dom_sf"/>
</dbReference>
<name>R1CH19_9FIRM</name>
<dbReference type="PANTHER" id="PTHR47245">
    <property type="entry name" value="PEPTIDYLPROLYL ISOMERASE"/>
    <property type="match status" value="1"/>
</dbReference>
<feature type="domain" description="PpiC" evidence="3">
    <location>
        <begin position="113"/>
        <end position="202"/>
    </location>
</feature>
<dbReference type="GO" id="GO:0003755">
    <property type="term" value="F:peptidyl-prolyl cis-trans isomerase activity"/>
    <property type="evidence" value="ECO:0007669"/>
    <property type="project" value="UniProtKB-KW"/>
</dbReference>
<dbReference type="InterPro" id="IPR000297">
    <property type="entry name" value="PPIase_PpiC"/>
</dbReference>
<protein>
    <submittedName>
        <fullName evidence="4">Foldase protein PrsA</fullName>
        <ecNumber evidence="4">5.2.1.8</ecNumber>
    </submittedName>
</protein>
<dbReference type="SUPFAM" id="SSF109998">
    <property type="entry name" value="Triger factor/SurA peptide-binding domain-like"/>
    <property type="match status" value="1"/>
</dbReference>
<dbReference type="PROSITE" id="PS01096">
    <property type="entry name" value="PPIC_PPIASE_1"/>
    <property type="match status" value="1"/>
</dbReference>
<dbReference type="Gene3D" id="1.10.8.1040">
    <property type="match status" value="1"/>
</dbReference>
<keyword evidence="1" id="KW-0697">Rotamase</keyword>
<keyword evidence="2" id="KW-0175">Coiled coil</keyword>
<dbReference type="EMBL" id="ARZA01000047">
    <property type="protein sequence ID" value="EOD01595.1"/>
    <property type="molecule type" value="Genomic_DNA"/>
</dbReference>
<dbReference type="Pfam" id="PF13616">
    <property type="entry name" value="Rotamase_3"/>
    <property type="match status" value="1"/>
</dbReference>